<reference evidence="2 3" key="1">
    <citation type="submission" date="2017-12" db="EMBL/GenBank/DDBJ databases">
        <title>Genome sequence of the mycotoxigenic crop pathogen Fusarium proliferatum, strain ITEM 2341 from Date Palm.</title>
        <authorList>
            <person name="Almiman B.F."/>
            <person name="Shittu T.A."/>
            <person name="Muthumeenakshi S."/>
            <person name="Baroncelli R."/>
            <person name="Sreenivasaprasada S."/>
        </authorList>
    </citation>
    <scope>NUCLEOTIDE SEQUENCE [LARGE SCALE GENOMIC DNA]</scope>
    <source>
        <strain evidence="2 3">ITEM 2341</strain>
    </source>
</reference>
<gene>
    <name evidence="2" type="ORF">FPRO05_10725</name>
</gene>
<feature type="compositionally biased region" description="Low complexity" evidence="1">
    <location>
        <begin position="34"/>
        <end position="53"/>
    </location>
</feature>
<evidence type="ECO:0008006" key="4">
    <source>
        <dbReference type="Google" id="ProtNLM"/>
    </source>
</evidence>
<accession>A0A365NC94</accession>
<dbReference type="EMBL" id="PKMI01000014">
    <property type="protein sequence ID" value="RBA18430.1"/>
    <property type="molecule type" value="Genomic_DNA"/>
</dbReference>
<dbReference type="AlphaFoldDB" id="A0A365NC94"/>
<comment type="caution">
    <text evidence="2">The sequence shown here is derived from an EMBL/GenBank/DDBJ whole genome shotgun (WGS) entry which is preliminary data.</text>
</comment>
<feature type="region of interest" description="Disordered" evidence="1">
    <location>
        <begin position="1"/>
        <end position="91"/>
    </location>
</feature>
<organism evidence="2 3">
    <name type="scientific">Gibberella intermedia</name>
    <name type="common">Bulb rot disease fungus</name>
    <name type="synonym">Fusarium proliferatum</name>
    <dbReference type="NCBI Taxonomy" id="948311"/>
    <lineage>
        <taxon>Eukaryota</taxon>
        <taxon>Fungi</taxon>
        <taxon>Dikarya</taxon>
        <taxon>Ascomycota</taxon>
        <taxon>Pezizomycotina</taxon>
        <taxon>Sordariomycetes</taxon>
        <taxon>Hypocreomycetidae</taxon>
        <taxon>Hypocreales</taxon>
        <taxon>Nectriaceae</taxon>
        <taxon>Fusarium</taxon>
        <taxon>Fusarium fujikuroi species complex</taxon>
    </lineage>
</organism>
<evidence type="ECO:0000313" key="2">
    <source>
        <dbReference type="EMBL" id="RBA18430.1"/>
    </source>
</evidence>
<dbReference type="Proteomes" id="UP000251714">
    <property type="component" value="Unassembled WGS sequence"/>
</dbReference>
<evidence type="ECO:0000256" key="1">
    <source>
        <dbReference type="SAM" id="MobiDB-lite"/>
    </source>
</evidence>
<name>A0A365NC94_GIBIN</name>
<feature type="compositionally biased region" description="Gly residues" evidence="1">
    <location>
        <begin position="59"/>
        <end position="77"/>
    </location>
</feature>
<evidence type="ECO:0000313" key="3">
    <source>
        <dbReference type="Proteomes" id="UP000251714"/>
    </source>
</evidence>
<feature type="compositionally biased region" description="Polar residues" evidence="1">
    <location>
        <begin position="15"/>
        <end position="26"/>
    </location>
</feature>
<feature type="region of interest" description="Disordered" evidence="1">
    <location>
        <begin position="106"/>
        <end position="128"/>
    </location>
</feature>
<protein>
    <recommendedName>
        <fullName evidence="4">CCHC-type domain-containing protein</fullName>
    </recommendedName>
</protein>
<sequence>MVTDSGPSRPGHDQATPSDDAGQQQATREENGESSGPRGNNSTNNRGNRGNRGAPFQGGWSGPRGGRANRGGRGGYHGRQTDHRAQAPKNPPLALVTKSSQAQVAEPGGEVASRLSNNSLKGGNTHHWYSPRPMERLWGETRGGGVDDLIEDVKKRTGAKSVQFFLVPNIEGQFEQVAAKAVERTWEDNNGYNDKGKPAGILRHGVKIDSETKKPTKCAACGNKAHIVANCFSKLGGKDGEQSGCPLCDTNQHHGGDCKEIAALPLPEQVKMLIVNRGNMAPFKGKKSWWKLLHEYCTSPQFDPKLLTAVPWSKEFTLALAKGRKINDMQLRHDTKPSYTLPRDEAFADLTSIYWKYWQQDNLEWPAALGNLPARPSATVIPLTEALSKVTVSREPSNMVTRRKEPRLMAWAHKDHISFYKSIPNHTGHIPEIDPHRATCVAEANTAVPPKVVRVSHQVLVCETSSYTKNR</sequence>
<proteinExistence type="predicted"/>